<dbReference type="InterPro" id="IPR024111">
    <property type="entry name" value="PEX5/PEX5L"/>
</dbReference>
<comment type="subcellular location">
    <subcellularLocation>
        <location evidence="2">Cytoplasm</location>
    </subcellularLocation>
    <subcellularLocation>
        <location evidence="1">Peroxisome</location>
    </subcellularLocation>
</comment>
<evidence type="ECO:0000313" key="10">
    <source>
        <dbReference type="Proteomes" id="UP000077202"/>
    </source>
</evidence>
<evidence type="ECO:0000256" key="6">
    <source>
        <dbReference type="ARBA" id="ARBA00022803"/>
    </source>
</evidence>
<organism evidence="9 10">
    <name type="scientific">Marchantia polymorpha subsp. ruderalis</name>
    <dbReference type="NCBI Taxonomy" id="1480154"/>
    <lineage>
        <taxon>Eukaryota</taxon>
        <taxon>Viridiplantae</taxon>
        <taxon>Streptophyta</taxon>
        <taxon>Embryophyta</taxon>
        <taxon>Marchantiophyta</taxon>
        <taxon>Marchantiopsida</taxon>
        <taxon>Marchantiidae</taxon>
        <taxon>Marchantiales</taxon>
        <taxon>Marchantiaceae</taxon>
        <taxon>Marchantia</taxon>
    </lineage>
</organism>
<dbReference type="InterPro" id="IPR019734">
    <property type="entry name" value="TPR_rpt"/>
</dbReference>
<name>A0A176WCY1_MARPO</name>
<evidence type="ECO:0000256" key="7">
    <source>
        <dbReference type="ARBA" id="ARBA00023140"/>
    </source>
</evidence>
<keyword evidence="7" id="KW-0576">Peroxisome</keyword>
<evidence type="ECO:0000256" key="5">
    <source>
        <dbReference type="ARBA" id="ARBA00022737"/>
    </source>
</evidence>
<accession>A0A176WCY1</accession>
<dbReference type="AlphaFoldDB" id="A0A176WCY1"/>
<dbReference type="SMART" id="SM00028">
    <property type="entry name" value="TPR"/>
    <property type="match status" value="4"/>
</dbReference>
<dbReference type="PROSITE" id="PS50005">
    <property type="entry name" value="TPR"/>
    <property type="match status" value="4"/>
</dbReference>
<feature type="repeat" description="TPR" evidence="8">
    <location>
        <begin position="683"/>
        <end position="716"/>
    </location>
</feature>
<keyword evidence="4" id="KW-0963">Cytoplasm</keyword>
<dbReference type="GO" id="GO:0005052">
    <property type="term" value="F:peroxisome matrix targeting signal-1 binding"/>
    <property type="evidence" value="ECO:0007669"/>
    <property type="project" value="TreeGrafter"/>
</dbReference>
<dbReference type="PROSITE" id="PS50293">
    <property type="entry name" value="TPR_REGION"/>
    <property type="match status" value="2"/>
</dbReference>
<dbReference type="GO" id="GO:0005778">
    <property type="term" value="C:peroxisomal membrane"/>
    <property type="evidence" value="ECO:0007669"/>
    <property type="project" value="TreeGrafter"/>
</dbReference>
<gene>
    <name evidence="9" type="ORF">AXG93_885s1090</name>
</gene>
<keyword evidence="6 8" id="KW-0802">TPR repeat</keyword>
<dbReference type="PANTHER" id="PTHR10130:SF0">
    <property type="entry name" value="GH08708P"/>
    <property type="match status" value="1"/>
</dbReference>
<evidence type="ECO:0000256" key="8">
    <source>
        <dbReference type="PROSITE-ProRule" id="PRU00339"/>
    </source>
</evidence>
<dbReference type="GO" id="GO:0005829">
    <property type="term" value="C:cytosol"/>
    <property type="evidence" value="ECO:0007669"/>
    <property type="project" value="TreeGrafter"/>
</dbReference>
<evidence type="ECO:0000256" key="4">
    <source>
        <dbReference type="ARBA" id="ARBA00022490"/>
    </source>
</evidence>
<proteinExistence type="inferred from homology"/>
<dbReference type="InterPro" id="IPR011990">
    <property type="entry name" value="TPR-like_helical_dom_sf"/>
</dbReference>
<dbReference type="FunFam" id="1.25.40.10:FF:000110">
    <property type="entry name" value="Peroxisome biogenesis protein 5"/>
    <property type="match status" value="1"/>
</dbReference>
<evidence type="ECO:0000256" key="2">
    <source>
        <dbReference type="ARBA" id="ARBA00004496"/>
    </source>
</evidence>
<protein>
    <submittedName>
        <fullName evidence="9">Uncharacterized protein</fullName>
    </submittedName>
</protein>
<feature type="repeat" description="TPR" evidence="8">
    <location>
        <begin position="615"/>
        <end position="648"/>
    </location>
</feature>
<dbReference type="Pfam" id="PF00515">
    <property type="entry name" value="TPR_1"/>
    <property type="match status" value="1"/>
</dbReference>
<keyword evidence="5" id="KW-0677">Repeat</keyword>
<dbReference type="GO" id="GO:0016560">
    <property type="term" value="P:protein import into peroxisome matrix, docking"/>
    <property type="evidence" value="ECO:0007669"/>
    <property type="project" value="TreeGrafter"/>
</dbReference>
<evidence type="ECO:0000313" key="9">
    <source>
        <dbReference type="EMBL" id="OAE30929.1"/>
    </source>
</evidence>
<dbReference type="Proteomes" id="UP000077202">
    <property type="component" value="Unassembled WGS sequence"/>
</dbReference>
<dbReference type="Pfam" id="PF13432">
    <property type="entry name" value="TPR_16"/>
    <property type="match status" value="2"/>
</dbReference>
<evidence type="ECO:0000256" key="1">
    <source>
        <dbReference type="ARBA" id="ARBA00004275"/>
    </source>
</evidence>
<feature type="repeat" description="TPR" evidence="8">
    <location>
        <begin position="517"/>
        <end position="550"/>
    </location>
</feature>
<dbReference type="SUPFAM" id="SSF48452">
    <property type="entry name" value="TPR-like"/>
    <property type="match status" value="1"/>
</dbReference>
<dbReference type="Gene3D" id="1.25.40.10">
    <property type="entry name" value="Tetratricopeptide repeat domain"/>
    <property type="match status" value="1"/>
</dbReference>
<comment type="caution">
    <text evidence="9">The sequence shown here is derived from an EMBL/GenBank/DDBJ whole genome shotgun (WGS) entry which is preliminary data.</text>
</comment>
<keyword evidence="10" id="KW-1185">Reference proteome</keyword>
<sequence length="753" mass="84580">MAMRDLVMGGGACVVPGGDGASSSSNPLGGLADSLLGGASKTQERIRELPGLAGPGQSADLGGRPLTYLPGSEFENEFDQRASAQNSQFLQRFGSKFSDAWGDAVNGHMMPPVAHHDREQEAAFRNFEALYPGMDSAGRPPLALDAPPQRVLSGFFQSFLDSSRMDGPFNAVRLPELGLSEADKRRIRDRSSIMGRHFFADKGDEYVNARVNALLQSLDIDNNLKFREPMGGRHPEMEGYWNEVIGARPGGRPLPDQWAEDFHQHHRIPEPGGWAQEFEAQHNGESWGDQFGEHQQQMAARGQFRNGEMNNMAALEQTRSLVNTLAQNQDPKFQNSKFLQFVSKMSRGELIVEDNQVKPGVTNDWANEFQQQHLPPGDQWASEFMGEHQHRGDRWGDEFARRHQEAPSTSDDWVNDFSRLHVQDWADEYAEQVAKNPYGDGSHESWLDSYDKFVGEQMTDLPNRTASSKFVYVFADQNPYVGHPNPLKEGQELFRRGLLSEAVLALEAELLKNPENSEGWRLLGITHAENDDDKQAIASMVRARDADPTNLEVLLALGVGHTNELEQAEALRYLGGWLQNHPQYSKFVQQDVNSLSHSQVTQMVNEAALVAPGDGDVHTVLGVLYNLSREYDRAIQSFQRALELKPRDYSLWNKLGATQANSARSADAIYAYQQALDLKPNYVRAWSNMGIGYANQGRYEESIRYYVRALGMNPKADNVWDYLKISLSCAARWDMMEACERRELEPLQKEYPL</sequence>
<reference evidence="9" key="1">
    <citation type="submission" date="2016-03" db="EMBL/GenBank/DDBJ databases">
        <title>Mechanisms controlling the formation of the plant cell surface in tip-growing cells are functionally conserved among land plants.</title>
        <authorList>
            <person name="Honkanen S."/>
            <person name="Jones V.A."/>
            <person name="Morieri G."/>
            <person name="Champion C."/>
            <person name="Hetherington A.J."/>
            <person name="Kelly S."/>
            <person name="Saint-Marcoux D."/>
            <person name="Proust H."/>
            <person name="Prescott H."/>
            <person name="Dolan L."/>
        </authorList>
    </citation>
    <scope>NUCLEOTIDE SEQUENCE [LARGE SCALE GENOMIC DNA]</scope>
    <source>
        <tissue evidence="9">Whole gametophyte</tissue>
    </source>
</reference>
<evidence type="ECO:0000256" key="3">
    <source>
        <dbReference type="ARBA" id="ARBA00005348"/>
    </source>
</evidence>
<feature type="repeat" description="TPR" evidence="8">
    <location>
        <begin position="649"/>
        <end position="682"/>
    </location>
</feature>
<comment type="similarity">
    <text evidence="3">Belongs to the peroxisomal targeting signal receptor family.</text>
</comment>
<dbReference type="PANTHER" id="PTHR10130">
    <property type="entry name" value="PEROXISOMAL TARGETING SIGNAL 1 RECEPTOR PEX5"/>
    <property type="match status" value="1"/>
</dbReference>
<dbReference type="EMBL" id="LVLJ01001217">
    <property type="protein sequence ID" value="OAE30929.1"/>
    <property type="molecule type" value="Genomic_DNA"/>
</dbReference>